<proteinExistence type="predicted"/>
<dbReference type="PANTHER" id="PTHR43031">
    <property type="entry name" value="FAD-DEPENDENT OXIDOREDUCTASE"/>
    <property type="match status" value="1"/>
</dbReference>
<gene>
    <name evidence="2" type="ORF">JQN70_02895</name>
</gene>
<dbReference type="EMBL" id="JAFDVD010000004">
    <property type="protein sequence ID" value="MBM6399327.1"/>
    <property type="molecule type" value="Genomic_DNA"/>
</dbReference>
<feature type="domain" description="Rhodanese" evidence="1">
    <location>
        <begin position="14"/>
        <end position="101"/>
    </location>
</feature>
<comment type="caution">
    <text evidence="2">The sequence shown here is derived from an EMBL/GenBank/DDBJ whole genome shotgun (WGS) entry which is preliminary data.</text>
</comment>
<organism evidence="2 3">
    <name type="scientific">Phycicoccus sonneratiae</name>
    <dbReference type="NCBI Taxonomy" id="2807628"/>
    <lineage>
        <taxon>Bacteria</taxon>
        <taxon>Bacillati</taxon>
        <taxon>Actinomycetota</taxon>
        <taxon>Actinomycetes</taxon>
        <taxon>Micrococcales</taxon>
        <taxon>Intrasporangiaceae</taxon>
        <taxon>Phycicoccus</taxon>
    </lineage>
</organism>
<dbReference type="InterPro" id="IPR036873">
    <property type="entry name" value="Rhodanese-like_dom_sf"/>
</dbReference>
<sequence length="106" mass="10903">MTRSIDIPTLRARHADGAFVLDVREPAEYLSGHVPGAVLAPMSRITSALGPVPRDRVVHVICQSGNRSRSMASLLGSLGYDAVTVEGGTSAWVAAGGPVVRGPAAA</sequence>
<protein>
    <submittedName>
        <fullName evidence="2">Rhodanese-like domain-containing protein</fullName>
    </submittedName>
</protein>
<dbReference type="PROSITE" id="PS50206">
    <property type="entry name" value="RHODANESE_3"/>
    <property type="match status" value="1"/>
</dbReference>
<dbReference type="Proteomes" id="UP001430172">
    <property type="component" value="Unassembled WGS sequence"/>
</dbReference>
<dbReference type="InterPro" id="IPR001763">
    <property type="entry name" value="Rhodanese-like_dom"/>
</dbReference>
<dbReference type="InterPro" id="IPR050229">
    <property type="entry name" value="GlpE_sulfurtransferase"/>
</dbReference>
<reference evidence="2" key="1">
    <citation type="submission" date="2021-02" db="EMBL/GenBank/DDBJ databases">
        <title>Phycicoccus sp. MQZ13P-5T, whole genome shotgun sequence.</title>
        <authorList>
            <person name="Tuo L."/>
        </authorList>
    </citation>
    <scope>NUCLEOTIDE SEQUENCE</scope>
    <source>
        <strain evidence="2">MQZ13P-5</strain>
    </source>
</reference>
<evidence type="ECO:0000259" key="1">
    <source>
        <dbReference type="PROSITE" id="PS50206"/>
    </source>
</evidence>
<evidence type="ECO:0000313" key="2">
    <source>
        <dbReference type="EMBL" id="MBM6399327.1"/>
    </source>
</evidence>
<dbReference type="SUPFAM" id="SSF52821">
    <property type="entry name" value="Rhodanese/Cell cycle control phosphatase"/>
    <property type="match status" value="1"/>
</dbReference>
<keyword evidence="3" id="KW-1185">Reference proteome</keyword>
<evidence type="ECO:0000313" key="3">
    <source>
        <dbReference type="Proteomes" id="UP001430172"/>
    </source>
</evidence>
<dbReference type="PANTHER" id="PTHR43031:SF1">
    <property type="entry name" value="PYRIDINE NUCLEOTIDE-DISULPHIDE OXIDOREDUCTASE"/>
    <property type="match status" value="1"/>
</dbReference>
<dbReference type="SMART" id="SM00450">
    <property type="entry name" value="RHOD"/>
    <property type="match status" value="1"/>
</dbReference>
<dbReference type="Pfam" id="PF00581">
    <property type="entry name" value="Rhodanese"/>
    <property type="match status" value="1"/>
</dbReference>
<name>A0ABS2CHH8_9MICO</name>
<accession>A0ABS2CHH8</accession>
<dbReference type="RefSeq" id="WP_204129823.1">
    <property type="nucleotide sequence ID" value="NZ_JAFDVD010000004.1"/>
</dbReference>
<dbReference type="Gene3D" id="3.40.250.10">
    <property type="entry name" value="Rhodanese-like domain"/>
    <property type="match status" value="1"/>
</dbReference>
<dbReference type="CDD" id="cd00158">
    <property type="entry name" value="RHOD"/>
    <property type="match status" value="1"/>
</dbReference>